<name>A0A7S1R352_NEODS</name>
<gene>
    <name evidence="2" type="ORF">NDES1114_LOCUS35066</name>
</gene>
<accession>A0A7S1R352</accession>
<feature type="region of interest" description="Disordered" evidence="1">
    <location>
        <begin position="258"/>
        <end position="296"/>
    </location>
</feature>
<organism evidence="2">
    <name type="scientific">Neobodo designis</name>
    <name type="common">Flagellated protozoan</name>
    <name type="synonym">Bodo designis</name>
    <dbReference type="NCBI Taxonomy" id="312471"/>
    <lineage>
        <taxon>Eukaryota</taxon>
        <taxon>Discoba</taxon>
        <taxon>Euglenozoa</taxon>
        <taxon>Kinetoplastea</taxon>
        <taxon>Metakinetoplastina</taxon>
        <taxon>Neobodonida</taxon>
        <taxon>Neobodo</taxon>
    </lineage>
</organism>
<evidence type="ECO:0000313" key="2">
    <source>
        <dbReference type="EMBL" id="CAD9155247.1"/>
    </source>
</evidence>
<protein>
    <submittedName>
        <fullName evidence="2">Uncharacterized protein</fullName>
    </submittedName>
</protein>
<feature type="compositionally biased region" description="Low complexity" evidence="1">
    <location>
        <begin position="57"/>
        <end position="68"/>
    </location>
</feature>
<dbReference type="AlphaFoldDB" id="A0A7S1R352"/>
<reference evidence="2" key="1">
    <citation type="submission" date="2021-01" db="EMBL/GenBank/DDBJ databases">
        <authorList>
            <person name="Corre E."/>
            <person name="Pelletier E."/>
            <person name="Niang G."/>
            <person name="Scheremetjew M."/>
            <person name="Finn R."/>
            <person name="Kale V."/>
            <person name="Holt S."/>
            <person name="Cochrane G."/>
            <person name="Meng A."/>
            <person name="Brown T."/>
            <person name="Cohen L."/>
        </authorList>
    </citation>
    <scope>NUCLEOTIDE SEQUENCE</scope>
    <source>
        <strain evidence="2">CCAP 1951/1</strain>
    </source>
</reference>
<sequence length="414" mass="41728">MGCAASVDTPERTRQTVTVKGGAYTVVSEPHPALRGCDAALHADHASDGVADSAVDTTPTPARRPTLPSVVPAADEGRGPTTAAGAALGPPSKTASNNADAAVPDATAGMSEPRASSDGAVTDEPSDFSRSAHLAVNVIVSRVRHGINGDPDQFYPDREPAATVDASVKSVRKWMAEIETAEATPPNAGRRVSSPDGFVLQSAKDGSFCADGPPLIKLPTPMMTIDTAGAGDASTVSDVPQTATSSACVPRVPTGDHEHPLDAICSQDDPLGAATASGPSRSPKAHGEANRHSHHSPGMKAFAALASPMGATGRRGSVGMAASVRSAGGPMPLSPLSRAALAAHDARLGKMGEEEAEKATSTSQHMLEESVRGALSAPGSASTTPNAAAVGRSSGSGFAPLMMAPRGRPTSGQR</sequence>
<dbReference type="EMBL" id="HBGF01052413">
    <property type="protein sequence ID" value="CAD9155247.1"/>
    <property type="molecule type" value="Transcribed_RNA"/>
</dbReference>
<feature type="region of interest" description="Disordered" evidence="1">
    <location>
        <begin position="352"/>
        <end position="414"/>
    </location>
</feature>
<feature type="compositionally biased region" description="Low complexity" evidence="1">
    <location>
        <begin position="79"/>
        <end position="91"/>
    </location>
</feature>
<feature type="region of interest" description="Disordered" evidence="1">
    <location>
        <begin position="48"/>
        <end position="127"/>
    </location>
</feature>
<proteinExistence type="predicted"/>
<evidence type="ECO:0000256" key="1">
    <source>
        <dbReference type="SAM" id="MobiDB-lite"/>
    </source>
</evidence>